<reference evidence="3 4" key="1">
    <citation type="submission" date="2019-11" db="EMBL/GenBank/DDBJ databases">
        <title>Pseudodesulfovibrio alkaliphilus, sp. nov., an alkaliphilic sulfate-reducing bacteria from mud volcano of Taman peninsula, Russia.</title>
        <authorList>
            <person name="Frolova A."/>
            <person name="Merkel A.Y."/>
            <person name="Slobodkin A.I."/>
        </authorList>
    </citation>
    <scope>NUCLEOTIDE SEQUENCE [LARGE SCALE GENOMIC DNA]</scope>
    <source>
        <strain evidence="3 4">F-1</strain>
    </source>
</reference>
<sequence>MHLRQDTGTPGLPPGPRPALFKEAPGAADRNDTIPAAPDNAPGNETLPDPARPALACRVCRTVVTARQLAVTVGGAHRHVFFNPHGHVFEIGCFASARNILPSGPPTAEFSWFAGYAWQAVLCAGCAGMLGWRFTGQDPAFFGLILPALVEVEEPRA</sequence>
<evidence type="ECO:0000313" key="4">
    <source>
        <dbReference type="Proteomes" id="UP000461162"/>
    </source>
</evidence>
<organism evidence="3 4">
    <name type="scientific">Pseudodesulfovibrio alkaliphilus</name>
    <dbReference type="NCBI Taxonomy" id="2661613"/>
    <lineage>
        <taxon>Bacteria</taxon>
        <taxon>Pseudomonadati</taxon>
        <taxon>Thermodesulfobacteriota</taxon>
        <taxon>Desulfovibrionia</taxon>
        <taxon>Desulfovibrionales</taxon>
        <taxon>Desulfovibrionaceae</taxon>
    </lineage>
</organism>
<protein>
    <recommendedName>
        <fullName evidence="2">CULT domain-containing protein</fullName>
    </recommendedName>
</protein>
<evidence type="ECO:0000256" key="1">
    <source>
        <dbReference type="SAM" id="MobiDB-lite"/>
    </source>
</evidence>
<dbReference type="InterPro" id="IPR034750">
    <property type="entry name" value="CULT"/>
</dbReference>
<name>A0A7K1KP42_9BACT</name>
<feature type="domain" description="CULT" evidence="2">
    <location>
        <begin position="52"/>
        <end position="153"/>
    </location>
</feature>
<comment type="caution">
    <text evidence="3">The sequence shown here is derived from an EMBL/GenBank/DDBJ whole genome shotgun (WGS) entry which is preliminary data.</text>
</comment>
<dbReference type="PROSITE" id="PS51788">
    <property type="entry name" value="CULT"/>
    <property type="match status" value="1"/>
</dbReference>
<dbReference type="Proteomes" id="UP000461162">
    <property type="component" value="Unassembled WGS sequence"/>
</dbReference>
<evidence type="ECO:0000259" key="2">
    <source>
        <dbReference type="PROSITE" id="PS51788"/>
    </source>
</evidence>
<dbReference type="AlphaFoldDB" id="A0A7K1KP42"/>
<dbReference type="RefSeq" id="WP_155933998.1">
    <property type="nucleotide sequence ID" value="NZ_WODC01000004.1"/>
</dbReference>
<evidence type="ECO:0000313" key="3">
    <source>
        <dbReference type="EMBL" id="MUM77662.1"/>
    </source>
</evidence>
<dbReference type="FunFam" id="2.170.150.20:FF:000007">
    <property type="entry name" value="Protein cereblon"/>
    <property type="match status" value="1"/>
</dbReference>
<dbReference type="CDD" id="cd15777">
    <property type="entry name" value="CRBN_C_like"/>
    <property type="match status" value="1"/>
</dbReference>
<accession>A0A7K1KP42</accession>
<dbReference type="Gene3D" id="2.170.150.20">
    <property type="entry name" value="Peptide methionine sulfoxide reductase"/>
    <property type="match status" value="1"/>
</dbReference>
<feature type="region of interest" description="Disordered" evidence="1">
    <location>
        <begin position="1"/>
        <end position="48"/>
    </location>
</feature>
<gene>
    <name evidence="3" type="ORF">GKC30_08455</name>
</gene>
<proteinExistence type="predicted"/>
<dbReference type="EMBL" id="WODC01000004">
    <property type="protein sequence ID" value="MUM77662.1"/>
    <property type="molecule type" value="Genomic_DNA"/>
</dbReference>
<keyword evidence="4" id="KW-1185">Reference proteome</keyword>